<reference evidence="1" key="1">
    <citation type="submission" date="2022-07" db="EMBL/GenBank/DDBJ databases">
        <title>Genome Sequence of Leucocoprinus birnbaumii.</title>
        <authorList>
            <person name="Buettner E."/>
        </authorList>
    </citation>
    <scope>NUCLEOTIDE SEQUENCE</scope>
    <source>
        <strain evidence="1">VT141</strain>
    </source>
</reference>
<protein>
    <submittedName>
        <fullName evidence="1">Uncharacterized protein</fullName>
    </submittedName>
</protein>
<organism evidence="1 2">
    <name type="scientific">Leucocoprinus birnbaumii</name>
    <dbReference type="NCBI Taxonomy" id="56174"/>
    <lineage>
        <taxon>Eukaryota</taxon>
        <taxon>Fungi</taxon>
        <taxon>Dikarya</taxon>
        <taxon>Basidiomycota</taxon>
        <taxon>Agaricomycotina</taxon>
        <taxon>Agaricomycetes</taxon>
        <taxon>Agaricomycetidae</taxon>
        <taxon>Agaricales</taxon>
        <taxon>Agaricineae</taxon>
        <taxon>Agaricaceae</taxon>
        <taxon>Leucocoprinus</taxon>
    </lineage>
</organism>
<proteinExistence type="predicted"/>
<comment type="caution">
    <text evidence="1">The sequence shown here is derived from an EMBL/GenBank/DDBJ whole genome shotgun (WGS) entry which is preliminary data.</text>
</comment>
<dbReference type="AlphaFoldDB" id="A0AAD5YUE4"/>
<evidence type="ECO:0000313" key="1">
    <source>
        <dbReference type="EMBL" id="KAJ3565395.1"/>
    </source>
</evidence>
<sequence>MASTDFCRAVGLNSEADGEQFNLIVPIYTHTFRDFANGHRSEIILKSLDYPNAVLHRLSWRRQLTQTGKWHNFIVAALYPSPMHFFLGTGRVEVRVDRDIESRDPCSRAHYDSRDLTPKELLAADEHDIIQIMSREEMDNSIENSHITFPIYTSDVDVCFTLEDLVILLIQVRLSVGQYDSEWADCQFFTATTMQTAAKLSGLSLRRVRGSEARYYLERMSPAKYRFHIPTSVNQPPDNFIHTVVAKYQNKRSSYKSIFAFRDVSERIQALGREEKLEEEQASRSVTPQSVYNELGILGRFFSWIWRWTL</sequence>
<accession>A0AAD5YUE4</accession>
<evidence type="ECO:0000313" key="2">
    <source>
        <dbReference type="Proteomes" id="UP001213000"/>
    </source>
</evidence>
<dbReference type="EMBL" id="JANIEX010000574">
    <property type="protein sequence ID" value="KAJ3565395.1"/>
    <property type="molecule type" value="Genomic_DNA"/>
</dbReference>
<name>A0AAD5YUE4_9AGAR</name>
<gene>
    <name evidence="1" type="ORF">NP233_g7657</name>
</gene>
<keyword evidence="2" id="KW-1185">Reference proteome</keyword>
<dbReference type="Proteomes" id="UP001213000">
    <property type="component" value="Unassembled WGS sequence"/>
</dbReference>